<evidence type="ECO:0000313" key="9">
    <source>
        <dbReference type="Proteomes" id="UP000789572"/>
    </source>
</evidence>
<keyword evidence="3 5" id="KW-0862">Zinc</keyword>
<dbReference type="PROSITE" id="PS51790">
    <property type="entry name" value="MSRB"/>
    <property type="match status" value="1"/>
</dbReference>
<evidence type="ECO:0000313" key="8">
    <source>
        <dbReference type="EMBL" id="CAG8576899.1"/>
    </source>
</evidence>
<keyword evidence="2 5" id="KW-0479">Metal-binding</keyword>
<feature type="compositionally biased region" description="Low complexity" evidence="6">
    <location>
        <begin position="1"/>
        <end position="14"/>
    </location>
</feature>
<evidence type="ECO:0000256" key="1">
    <source>
        <dbReference type="ARBA" id="ARBA00007174"/>
    </source>
</evidence>
<dbReference type="EMBL" id="CAJVPJ010001128">
    <property type="protein sequence ID" value="CAG8576899.1"/>
    <property type="molecule type" value="Genomic_DNA"/>
</dbReference>
<feature type="region of interest" description="Disordered" evidence="6">
    <location>
        <begin position="1"/>
        <end position="27"/>
    </location>
</feature>
<dbReference type="EC" id="1.8.4.12" evidence="5"/>
<dbReference type="NCBIfam" id="TIGR00357">
    <property type="entry name" value="peptide-methionine (R)-S-oxide reductase MsrB"/>
    <property type="match status" value="1"/>
</dbReference>
<dbReference type="InterPro" id="IPR011057">
    <property type="entry name" value="Mss4-like_sf"/>
</dbReference>
<dbReference type="Proteomes" id="UP000789572">
    <property type="component" value="Unassembled WGS sequence"/>
</dbReference>
<dbReference type="Pfam" id="PF01641">
    <property type="entry name" value="SelR"/>
    <property type="match status" value="1"/>
</dbReference>
<evidence type="ECO:0000259" key="7">
    <source>
        <dbReference type="PROSITE" id="PS51790"/>
    </source>
</evidence>
<evidence type="ECO:0000256" key="4">
    <source>
        <dbReference type="ARBA" id="ARBA00023002"/>
    </source>
</evidence>
<dbReference type="GO" id="GO:0033743">
    <property type="term" value="F:peptide-methionine (R)-S-oxide reductase activity"/>
    <property type="evidence" value="ECO:0007669"/>
    <property type="project" value="UniProtKB-EC"/>
</dbReference>
<dbReference type="GO" id="GO:0030091">
    <property type="term" value="P:protein repair"/>
    <property type="evidence" value="ECO:0007669"/>
    <property type="project" value="InterPro"/>
</dbReference>
<dbReference type="GO" id="GO:0006979">
    <property type="term" value="P:response to oxidative stress"/>
    <property type="evidence" value="ECO:0007669"/>
    <property type="project" value="InterPro"/>
</dbReference>
<evidence type="ECO:0000256" key="5">
    <source>
        <dbReference type="RuleBase" id="RU365044"/>
    </source>
</evidence>
<dbReference type="PANTHER" id="PTHR46081">
    <property type="entry name" value="PEPTIDE METHIONINE SULFOXIDE REDUCTASE 2"/>
    <property type="match status" value="1"/>
</dbReference>
<protein>
    <recommendedName>
        <fullName evidence="5">Peptide-methionine (R)-S-oxide reductase</fullName>
        <ecNumber evidence="5">1.8.4.12</ecNumber>
    </recommendedName>
</protein>
<dbReference type="InterPro" id="IPR028427">
    <property type="entry name" value="Met_Sox_Rdtase_MsrB"/>
</dbReference>
<comment type="cofactor">
    <cofactor evidence="5">
        <name>Zn(2+)</name>
        <dbReference type="ChEBI" id="CHEBI:29105"/>
    </cofactor>
    <text evidence="5">Binds 1 zinc ion per subunit.</text>
</comment>
<comment type="caution">
    <text evidence="8">The sequence shown here is derived from an EMBL/GenBank/DDBJ whole genome shotgun (WGS) entry which is preliminary data.</text>
</comment>
<dbReference type="SUPFAM" id="SSF51316">
    <property type="entry name" value="Mss4-like"/>
    <property type="match status" value="1"/>
</dbReference>
<accession>A0A9N9BQ51</accession>
<name>A0A9N9BQ51_9GLOM</name>
<proteinExistence type="inferred from homology"/>
<reference evidence="8" key="1">
    <citation type="submission" date="2021-06" db="EMBL/GenBank/DDBJ databases">
        <authorList>
            <person name="Kallberg Y."/>
            <person name="Tangrot J."/>
            <person name="Rosling A."/>
        </authorList>
    </citation>
    <scope>NUCLEOTIDE SEQUENCE</scope>
    <source>
        <strain evidence="8">IA702</strain>
    </source>
</reference>
<dbReference type="GO" id="GO:0046872">
    <property type="term" value="F:metal ion binding"/>
    <property type="evidence" value="ECO:0007669"/>
    <property type="project" value="UniProtKB-KW"/>
</dbReference>
<keyword evidence="9" id="KW-1185">Reference proteome</keyword>
<dbReference type="OrthoDB" id="44061at2759"/>
<feature type="compositionally biased region" description="Basic and acidic residues" evidence="6">
    <location>
        <begin position="18"/>
        <end position="27"/>
    </location>
</feature>
<evidence type="ECO:0000256" key="6">
    <source>
        <dbReference type="SAM" id="MobiDB-lite"/>
    </source>
</evidence>
<feature type="domain" description="MsrB" evidence="7">
    <location>
        <begin position="21"/>
        <end position="145"/>
    </location>
</feature>
<sequence length="153" mass="17161">MSSQTTNNNQTQSTVHVQKTEEEWRQELSPERYHILREKGTEMAGTGKYERHKDTGTYLCGACNAELYKSEHKFSSGCGWPAFYDALPNAVSRNVDTSHGMKRTEITCSNCGGHLGHVFQGEGWKFTPADERHCVNSLSLKFQKPDGTVDDSV</sequence>
<comment type="catalytic activity">
    <reaction evidence="5">
        <text>L-methionyl-[protein] + [thioredoxin]-disulfide + H2O = L-methionyl-(R)-S-oxide-[protein] + [thioredoxin]-dithiol</text>
        <dbReference type="Rhea" id="RHEA:24164"/>
        <dbReference type="Rhea" id="RHEA-COMP:10698"/>
        <dbReference type="Rhea" id="RHEA-COMP:10700"/>
        <dbReference type="Rhea" id="RHEA-COMP:12313"/>
        <dbReference type="Rhea" id="RHEA-COMP:12314"/>
        <dbReference type="ChEBI" id="CHEBI:15377"/>
        <dbReference type="ChEBI" id="CHEBI:16044"/>
        <dbReference type="ChEBI" id="CHEBI:29950"/>
        <dbReference type="ChEBI" id="CHEBI:45764"/>
        <dbReference type="ChEBI" id="CHEBI:50058"/>
        <dbReference type="EC" id="1.8.4.12"/>
    </reaction>
</comment>
<comment type="similarity">
    <text evidence="1 5">Belongs to the MsrB Met sulfoxide reductase family.</text>
</comment>
<dbReference type="Gene3D" id="2.170.150.20">
    <property type="entry name" value="Peptide methionine sulfoxide reductase"/>
    <property type="match status" value="1"/>
</dbReference>
<dbReference type="InterPro" id="IPR002579">
    <property type="entry name" value="Met_Sox_Rdtase_MsrB_dom"/>
</dbReference>
<evidence type="ECO:0000256" key="2">
    <source>
        <dbReference type="ARBA" id="ARBA00022723"/>
    </source>
</evidence>
<dbReference type="PANTHER" id="PTHR46081:SF8">
    <property type="entry name" value="PEPTIDE METHIONINE SULFOXIDE REDUCTASE 2"/>
    <property type="match status" value="1"/>
</dbReference>
<gene>
    <name evidence="8" type="ORF">POCULU_LOCUS6285</name>
</gene>
<dbReference type="AlphaFoldDB" id="A0A9N9BQ51"/>
<evidence type="ECO:0000256" key="3">
    <source>
        <dbReference type="ARBA" id="ARBA00022833"/>
    </source>
</evidence>
<keyword evidence="4 5" id="KW-0560">Oxidoreductase</keyword>
<organism evidence="8 9">
    <name type="scientific">Paraglomus occultum</name>
    <dbReference type="NCBI Taxonomy" id="144539"/>
    <lineage>
        <taxon>Eukaryota</taxon>
        <taxon>Fungi</taxon>
        <taxon>Fungi incertae sedis</taxon>
        <taxon>Mucoromycota</taxon>
        <taxon>Glomeromycotina</taxon>
        <taxon>Glomeromycetes</taxon>
        <taxon>Paraglomerales</taxon>
        <taxon>Paraglomeraceae</taxon>
        <taxon>Paraglomus</taxon>
    </lineage>
</organism>